<dbReference type="GO" id="GO:0016747">
    <property type="term" value="F:acyltransferase activity, transferring groups other than amino-acyl groups"/>
    <property type="evidence" value="ECO:0007669"/>
    <property type="project" value="InterPro"/>
</dbReference>
<dbReference type="PANTHER" id="PTHR43877:SF5">
    <property type="entry name" value="BLL8307 PROTEIN"/>
    <property type="match status" value="1"/>
</dbReference>
<dbReference type="Gene3D" id="3.40.630.30">
    <property type="match status" value="1"/>
</dbReference>
<dbReference type="InterPro" id="IPR016181">
    <property type="entry name" value="Acyl_CoA_acyltransferase"/>
</dbReference>
<accession>A0A7W3U5H5</accession>
<dbReference type="AlphaFoldDB" id="A0A7W3U5H5"/>
<evidence type="ECO:0000256" key="2">
    <source>
        <dbReference type="ARBA" id="ARBA00023315"/>
    </source>
</evidence>
<sequence length="146" mass="15969">MEHTAPPESRHALDLSGLKGPDISFWSIWDGTNIAGIAALKRLSDSHAEIKSMRTATSYLRRGVATRMLRHLIREASATGCSSLSLETGSMAFLEPARCLYRSFGFVECPPFADYKPDPNSTFMTLAIDGPAPGNPFRPVPFRDAP</sequence>
<dbReference type="SUPFAM" id="SSF55729">
    <property type="entry name" value="Acyl-CoA N-acyltransferases (Nat)"/>
    <property type="match status" value="1"/>
</dbReference>
<protein>
    <submittedName>
        <fullName evidence="4">GNAT family N-acetyltransferase</fullName>
    </submittedName>
</protein>
<reference evidence="4 5" key="1">
    <citation type="submission" date="2020-07" db="EMBL/GenBank/DDBJ databases">
        <authorList>
            <person name="Xu S."/>
            <person name="Li A."/>
        </authorList>
    </citation>
    <scope>NUCLEOTIDE SEQUENCE [LARGE SCALE GENOMIC DNA]</scope>
    <source>
        <strain evidence="4 5">SG-8</strain>
    </source>
</reference>
<organism evidence="4 5">
    <name type="scientific">Marilutibacter penaei</name>
    <dbReference type="NCBI Taxonomy" id="2759900"/>
    <lineage>
        <taxon>Bacteria</taxon>
        <taxon>Pseudomonadati</taxon>
        <taxon>Pseudomonadota</taxon>
        <taxon>Gammaproteobacteria</taxon>
        <taxon>Lysobacterales</taxon>
        <taxon>Lysobacteraceae</taxon>
        <taxon>Marilutibacter</taxon>
    </lineage>
</organism>
<dbReference type="InterPro" id="IPR050832">
    <property type="entry name" value="Bact_Acetyltransf"/>
</dbReference>
<dbReference type="Pfam" id="PF00583">
    <property type="entry name" value="Acetyltransf_1"/>
    <property type="match status" value="1"/>
</dbReference>
<dbReference type="PANTHER" id="PTHR43877">
    <property type="entry name" value="AMINOALKYLPHOSPHONATE N-ACETYLTRANSFERASE-RELATED-RELATED"/>
    <property type="match status" value="1"/>
</dbReference>
<keyword evidence="5" id="KW-1185">Reference proteome</keyword>
<proteinExistence type="predicted"/>
<evidence type="ECO:0000256" key="1">
    <source>
        <dbReference type="ARBA" id="ARBA00022679"/>
    </source>
</evidence>
<gene>
    <name evidence="4" type="ORF">H4F99_12575</name>
</gene>
<dbReference type="EMBL" id="JACHTE010000009">
    <property type="protein sequence ID" value="MBB1089314.1"/>
    <property type="molecule type" value="Genomic_DNA"/>
</dbReference>
<comment type="caution">
    <text evidence="4">The sequence shown here is derived from an EMBL/GenBank/DDBJ whole genome shotgun (WGS) entry which is preliminary data.</text>
</comment>
<dbReference type="InterPro" id="IPR000182">
    <property type="entry name" value="GNAT_dom"/>
</dbReference>
<evidence type="ECO:0000259" key="3">
    <source>
        <dbReference type="PROSITE" id="PS51186"/>
    </source>
</evidence>
<dbReference type="CDD" id="cd04301">
    <property type="entry name" value="NAT_SF"/>
    <property type="match status" value="1"/>
</dbReference>
<feature type="domain" description="N-acetyltransferase" evidence="3">
    <location>
        <begin position="1"/>
        <end position="129"/>
    </location>
</feature>
<keyword evidence="2" id="KW-0012">Acyltransferase</keyword>
<dbReference type="Proteomes" id="UP000552587">
    <property type="component" value="Unassembled WGS sequence"/>
</dbReference>
<keyword evidence="1 4" id="KW-0808">Transferase</keyword>
<evidence type="ECO:0000313" key="5">
    <source>
        <dbReference type="Proteomes" id="UP000552587"/>
    </source>
</evidence>
<evidence type="ECO:0000313" key="4">
    <source>
        <dbReference type="EMBL" id="MBB1089314.1"/>
    </source>
</evidence>
<name>A0A7W3U5H5_9GAMM</name>
<dbReference type="PROSITE" id="PS51186">
    <property type="entry name" value="GNAT"/>
    <property type="match status" value="1"/>
</dbReference>